<dbReference type="GO" id="GO:0046872">
    <property type="term" value="F:metal ion binding"/>
    <property type="evidence" value="ECO:0007669"/>
    <property type="project" value="UniProtKB-KW"/>
</dbReference>
<reference evidence="10" key="2">
    <citation type="submission" date="2015-02" db="EMBL/GenBank/DDBJ databases">
        <authorList>
            <person name="Chooi Y.-H."/>
        </authorList>
    </citation>
    <scope>NUCLEOTIDE SEQUENCE</scope>
    <source>
        <tissue evidence="10">Seedling</tissue>
    </source>
</reference>
<comment type="similarity">
    <text evidence="1 7">Belongs to the iron/ascorbate-dependent oxidoreductase family.</text>
</comment>
<dbReference type="STRING" id="3914.A0A0L9T9U1"/>
<dbReference type="Pfam" id="PF14226">
    <property type="entry name" value="DIOX_N"/>
    <property type="match status" value="1"/>
</dbReference>
<keyword evidence="3 9" id="KW-0223">Dioxygenase</keyword>
<dbReference type="OMA" id="AKWASAC"/>
<reference evidence="9 12" key="3">
    <citation type="submission" date="2020-05" db="EMBL/GenBank/DDBJ databases">
        <title>Vigna angularis (adzuki bean) Var. LongXiaoDou No. 4 denovo assembly.</title>
        <authorList>
            <person name="Xiang H."/>
        </authorList>
    </citation>
    <scope>NUCLEOTIDE SEQUENCE [LARGE SCALE GENOMIC DNA]</scope>
    <source>
        <tissue evidence="9">Leaf</tissue>
    </source>
</reference>
<organism evidence="10 11">
    <name type="scientific">Phaseolus angularis</name>
    <name type="common">Azuki bean</name>
    <name type="synonym">Vigna angularis</name>
    <dbReference type="NCBI Taxonomy" id="3914"/>
    <lineage>
        <taxon>Eukaryota</taxon>
        <taxon>Viridiplantae</taxon>
        <taxon>Streptophyta</taxon>
        <taxon>Embryophyta</taxon>
        <taxon>Tracheophyta</taxon>
        <taxon>Spermatophyta</taxon>
        <taxon>Magnoliopsida</taxon>
        <taxon>eudicotyledons</taxon>
        <taxon>Gunneridae</taxon>
        <taxon>Pentapetalae</taxon>
        <taxon>rosids</taxon>
        <taxon>fabids</taxon>
        <taxon>Fabales</taxon>
        <taxon>Fabaceae</taxon>
        <taxon>Papilionoideae</taxon>
        <taxon>50 kb inversion clade</taxon>
        <taxon>NPAAA clade</taxon>
        <taxon>indigoferoid/millettioid clade</taxon>
        <taxon>Phaseoleae</taxon>
        <taxon>Vigna</taxon>
    </lineage>
</organism>
<evidence type="ECO:0000313" key="11">
    <source>
        <dbReference type="Proteomes" id="UP000053144"/>
    </source>
</evidence>
<dbReference type="GO" id="GO:0051213">
    <property type="term" value="F:dioxygenase activity"/>
    <property type="evidence" value="ECO:0007669"/>
    <property type="project" value="UniProtKB-KW"/>
</dbReference>
<dbReference type="Proteomes" id="UP000743370">
    <property type="component" value="Unassembled WGS sequence"/>
</dbReference>
<protein>
    <submittedName>
        <fullName evidence="9">2-oxoglutarate-dependent dioxygenase</fullName>
    </submittedName>
</protein>
<feature type="domain" description="Fe2OG dioxygenase" evidence="8">
    <location>
        <begin position="165"/>
        <end position="266"/>
    </location>
</feature>
<keyword evidence="2 7" id="KW-0479">Metal-binding</keyword>
<dbReference type="InterPro" id="IPR027443">
    <property type="entry name" value="IPNS-like_sf"/>
</dbReference>
<name>A0A0L9T9U1_PHAAN</name>
<evidence type="ECO:0000256" key="6">
    <source>
        <dbReference type="ARBA" id="ARBA00057022"/>
    </source>
</evidence>
<keyword evidence="5 7" id="KW-0408">Iron</keyword>
<dbReference type="Gramene" id="KOM27327">
    <property type="protein sequence ID" value="KOM27327"/>
    <property type="gene ID" value="LR48_Vigan406s013700"/>
</dbReference>
<evidence type="ECO:0000256" key="3">
    <source>
        <dbReference type="ARBA" id="ARBA00022964"/>
    </source>
</evidence>
<gene>
    <name evidence="9" type="ORF">HKW66_Vig0165750</name>
    <name evidence="10" type="ORF">LR48_Vigan406s013700</name>
</gene>
<dbReference type="InterPro" id="IPR050231">
    <property type="entry name" value="Iron_ascorbate_oxido_reductase"/>
</dbReference>
<dbReference type="OrthoDB" id="288590at2759"/>
<evidence type="ECO:0000256" key="7">
    <source>
        <dbReference type="RuleBase" id="RU003682"/>
    </source>
</evidence>
<dbReference type="EMBL" id="JABFOF010000009">
    <property type="protein sequence ID" value="KAG2379796.1"/>
    <property type="molecule type" value="Genomic_DNA"/>
</dbReference>
<proteinExistence type="inferred from homology"/>
<evidence type="ECO:0000256" key="5">
    <source>
        <dbReference type="ARBA" id="ARBA00023004"/>
    </source>
</evidence>
<evidence type="ECO:0000256" key="4">
    <source>
        <dbReference type="ARBA" id="ARBA00023002"/>
    </source>
</evidence>
<comment type="function">
    <text evidence="6">Probable 2-oxoglutarate-dependent dioxygenase that may be involved in glucosinolates biosynthesis. May play a role in the production of aliphatic glucosinolates.</text>
</comment>
<evidence type="ECO:0000256" key="1">
    <source>
        <dbReference type="ARBA" id="ARBA00008056"/>
    </source>
</evidence>
<dbReference type="EMBL" id="KQ258371">
    <property type="protein sequence ID" value="KOM27327.1"/>
    <property type="molecule type" value="Genomic_DNA"/>
</dbReference>
<dbReference type="PROSITE" id="PS51471">
    <property type="entry name" value="FE2OG_OXY"/>
    <property type="match status" value="1"/>
</dbReference>
<dbReference type="Proteomes" id="UP000053144">
    <property type="component" value="Unassembled WGS sequence"/>
</dbReference>
<dbReference type="PANTHER" id="PTHR47990">
    <property type="entry name" value="2-OXOGLUTARATE (2OG) AND FE(II)-DEPENDENT OXYGENASE SUPERFAMILY PROTEIN-RELATED"/>
    <property type="match status" value="1"/>
</dbReference>
<keyword evidence="4 7" id="KW-0560">Oxidoreductase</keyword>
<evidence type="ECO:0000313" key="12">
    <source>
        <dbReference type="Proteomes" id="UP000743370"/>
    </source>
</evidence>
<sequence>MMISQNICQVPVVDFTDKEMKPGTAKWASACKVIRNALEDHGCFYALYDKVPTELHNSVFTLMEEQFDLPLETKMQKISDKPYHGYYGQNAHVPLYESLGINDPLTTEEIRKFTKLMWPAGHDHFCETMSLYAKLVVELDHMSKRMVFDGYGVDQKHCDSLLESTKYMLRSFKYRVPQKHENNLGLHAHTDTSFFTILHQNNVNGLQVKLKNEDWIDIDPSPFMFLILAGDAFKVWSNDRMQCCEHRVIISGKKERYSMGLFSLGGKVVEPQEELVDEEHPRQYKPFDHYEYLRFYATKKALQSKSRIKAFCGIDYADEN</sequence>
<dbReference type="Gene3D" id="2.60.120.330">
    <property type="entry name" value="B-lactam Antibiotic, Isopenicillin N Synthase, Chain"/>
    <property type="match status" value="1"/>
</dbReference>
<dbReference type="AlphaFoldDB" id="A0A0L9T9U1"/>
<dbReference type="KEGG" id="var:108320442"/>
<reference evidence="11" key="1">
    <citation type="journal article" date="2015" name="Proc. Natl. Acad. Sci. U.S.A.">
        <title>Genome sequencing of adzuki bean (Vigna angularis) provides insight into high starch and low fat accumulation and domestication.</title>
        <authorList>
            <person name="Yang K."/>
            <person name="Tian Z."/>
            <person name="Chen C."/>
            <person name="Luo L."/>
            <person name="Zhao B."/>
            <person name="Wang Z."/>
            <person name="Yu L."/>
            <person name="Li Y."/>
            <person name="Sun Y."/>
            <person name="Li W."/>
            <person name="Chen Y."/>
            <person name="Li Y."/>
            <person name="Zhang Y."/>
            <person name="Ai D."/>
            <person name="Zhao J."/>
            <person name="Shang C."/>
            <person name="Ma Y."/>
            <person name="Wu B."/>
            <person name="Wang M."/>
            <person name="Gao L."/>
            <person name="Sun D."/>
            <person name="Zhang P."/>
            <person name="Guo F."/>
            <person name="Wang W."/>
            <person name="Li Y."/>
            <person name="Wang J."/>
            <person name="Varshney R.K."/>
            <person name="Wang J."/>
            <person name="Ling H.Q."/>
            <person name="Wan P."/>
        </authorList>
    </citation>
    <scope>NUCLEOTIDE SEQUENCE</scope>
    <source>
        <strain evidence="11">cv. Jingnong 6</strain>
    </source>
</reference>
<evidence type="ECO:0000256" key="2">
    <source>
        <dbReference type="ARBA" id="ARBA00022723"/>
    </source>
</evidence>
<dbReference type="InterPro" id="IPR044861">
    <property type="entry name" value="IPNS-like_FE2OG_OXY"/>
</dbReference>
<dbReference type="FunFam" id="2.60.120.330:FF:000022">
    <property type="entry name" value="Probable 2-oxoglutarate-dependent dioxygenase AOP1.2"/>
    <property type="match status" value="1"/>
</dbReference>
<dbReference type="InterPro" id="IPR005123">
    <property type="entry name" value="Oxoglu/Fe-dep_dioxygenase_dom"/>
</dbReference>
<dbReference type="Pfam" id="PF03171">
    <property type="entry name" value="2OG-FeII_Oxy"/>
    <property type="match status" value="1"/>
</dbReference>
<evidence type="ECO:0000313" key="10">
    <source>
        <dbReference type="EMBL" id="KOM27327.1"/>
    </source>
</evidence>
<evidence type="ECO:0000259" key="8">
    <source>
        <dbReference type="PROSITE" id="PS51471"/>
    </source>
</evidence>
<accession>A0A0L9T9U1</accession>
<dbReference type="SUPFAM" id="SSF51197">
    <property type="entry name" value="Clavaminate synthase-like"/>
    <property type="match status" value="1"/>
</dbReference>
<evidence type="ECO:0000313" key="9">
    <source>
        <dbReference type="EMBL" id="KAG2379796.1"/>
    </source>
</evidence>
<dbReference type="InterPro" id="IPR026992">
    <property type="entry name" value="DIOX_N"/>
</dbReference>